<dbReference type="CDD" id="cd21008">
    <property type="entry name" value="IgC1_MHC_II_alpha_HLA-DQ"/>
    <property type="match status" value="1"/>
</dbReference>
<comment type="similarity">
    <text evidence="2 11">Belongs to the MHC class II family.</text>
</comment>
<dbReference type="GO" id="GO:0019886">
    <property type="term" value="P:antigen processing and presentation of exogenous peptide antigen via MHC class II"/>
    <property type="evidence" value="ECO:0007669"/>
    <property type="project" value="Ensembl"/>
</dbReference>
<feature type="domain" description="Ig-like" evidence="14">
    <location>
        <begin position="151"/>
        <end position="231"/>
    </location>
</feature>
<comment type="subcellular location">
    <subcellularLocation>
        <location evidence="1">Membrane</location>
        <topology evidence="1">Single-pass type I membrane protein</topology>
    </subcellularLocation>
</comment>
<dbReference type="GO" id="GO:0002250">
    <property type="term" value="P:adaptive immune response"/>
    <property type="evidence" value="ECO:0007669"/>
    <property type="project" value="UniProtKB-KW"/>
</dbReference>
<evidence type="ECO:0000313" key="16">
    <source>
        <dbReference type="Proteomes" id="UP000694520"/>
    </source>
</evidence>
<dbReference type="FunFam" id="2.60.40.10:FF:000280">
    <property type="entry name" value="HLA class II histocompatibility antigen, DR alpha chain"/>
    <property type="match status" value="1"/>
</dbReference>
<feature type="signal peptide" evidence="13">
    <location>
        <begin position="1"/>
        <end position="23"/>
    </location>
</feature>
<keyword evidence="6" id="KW-1064">Adaptive immunity</keyword>
<keyword evidence="4" id="KW-0391">Immunity</keyword>
<sequence length="293" mass="32584">MILNRALILGALTLTTMMSPSGSEDIVVYIGVYSSMNYEYCVDMKKSNLYLVSDLHTFLCWHSSTADHIGAYGINVYHSYGPSGYYTHEFDGDEQFYVDLEKRETVWRLPVFSKFASFDPQGALRNIATAKHNLEIMIQESNSTAATNKVPEVTVFSKSPMMLGQPNTLICHVDNIFPPVISITWLRNGHSVIEGVSETSFLSKDDHSFSKISYLTFLPSDDDVYDCKVEHWGLDEPLLKHWEPEIPAPMSELTETVVCALGLTVGLVGIVVGTVLIIRGLRSGGPSRHQGPL</sequence>
<evidence type="ECO:0000256" key="6">
    <source>
        <dbReference type="ARBA" id="ARBA00023130"/>
    </source>
</evidence>
<dbReference type="InterPro" id="IPR036179">
    <property type="entry name" value="Ig-like_dom_sf"/>
</dbReference>
<dbReference type="Gene3D" id="2.60.40.10">
    <property type="entry name" value="Immunoglobulins"/>
    <property type="match status" value="1"/>
</dbReference>
<dbReference type="GO" id="GO:0045582">
    <property type="term" value="P:positive regulation of T cell differentiation"/>
    <property type="evidence" value="ECO:0007669"/>
    <property type="project" value="Ensembl"/>
</dbReference>
<evidence type="ECO:0000256" key="12">
    <source>
        <dbReference type="SAM" id="Phobius"/>
    </source>
</evidence>
<evidence type="ECO:0000256" key="7">
    <source>
        <dbReference type="ARBA" id="ARBA00023136"/>
    </source>
</evidence>
<dbReference type="SUPFAM" id="SSF54452">
    <property type="entry name" value="MHC antigen-recognition domain"/>
    <property type="match status" value="1"/>
</dbReference>
<evidence type="ECO:0000256" key="3">
    <source>
        <dbReference type="ARBA" id="ARBA00022692"/>
    </source>
</evidence>
<keyword evidence="13" id="KW-0732">Signal</keyword>
<dbReference type="PANTHER" id="PTHR19944">
    <property type="entry name" value="MHC CLASS II-RELATED"/>
    <property type="match status" value="1"/>
</dbReference>
<evidence type="ECO:0000256" key="8">
    <source>
        <dbReference type="ARBA" id="ARBA00023157"/>
    </source>
</evidence>
<keyword evidence="16" id="KW-1185">Reference proteome</keyword>
<keyword evidence="9" id="KW-0325">Glycoprotein</keyword>
<dbReference type="InterPro" id="IPR003597">
    <property type="entry name" value="Ig_C1-set"/>
</dbReference>
<keyword evidence="3 12" id="KW-0812">Transmembrane</keyword>
<dbReference type="Pfam" id="PF00993">
    <property type="entry name" value="MHC_II_alpha"/>
    <property type="match status" value="1"/>
</dbReference>
<dbReference type="FunFam" id="3.10.320.10:FF:000002">
    <property type="entry name" value="HLA class II histocompatibility antigen, DR alpha chain"/>
    <property type="match status" value="1"/>
</dbReference>
<evidence type="ECO:0000256" key="2">
    <source>
        <dbReference type="ARBA" id="ARBA00007394"/>
    </source>
</evidence>
<proteinExistence type="inferred from homology"/>
<dbReference type="InterPro" id="IPR003006">
    <property type="entry name" value="Ig/MHC_CS"/>
</dbReference>
<dbReference type="InterPro" id="IPR011162">
    <property type="entry name" value="MHC_I/II-like_Ag-recog"/>
</dbReference>
<evidence type="ECO:0000256" key="9">
    <source>
        <dbReference type="ARBA" id="ARBA00023180"/>
    </source>
</evidence>
<keyword evidence="8" id="KW-1015">Disulfide bond</keyword>
<dbReference type="GO" id="GO:0042613">
    <property type="term" value="C:MHC class II protein complex"/>
    <property type="evidence" value="ECO:0007669"/>
    <property type="project" value="UniProtKB-KW"/>
</dbReference>
<dbReference type="Gene3D" id="3.10.320.10">
    <property type="entry name" value="Class II Histocompatibility Antigen, M Beta Chain, Chain B, domain 1"/>
    <property type="match status" value="1"/>
</dbReference>
<dbReference type="PROSITE" id="PS00290">
    <property type="entry name" value="IG_MHC"/>
    <property type="match status" value="1"/>
</dbReference>
<dbReference type="GO" id="GO:0005764">
    <property type="term" value="C:lysosome"/>
    <property type="evidence" value="ECO:0007669"/>
    <property type="project" value="Ensembl"/>
</dbReference>
<feature type="transmembrane region" description="Helical" evidence="12">
    <location>
        <begin position="260"/>
        <end position="278"/>
    </location>
</feature>
<reference evidence="15" key="1">
    <citation type="submission" date="2019-05" db="EMBL/GenBank/DDBJ databases">
        <authorList>
            <person name="Zhang S."/>
            <person name="Liu J."/>
        </authorList>
    </citation>
    <scope>NUCLEOTIDE SEQUENCE [LARGE SCALE GENOMIC DNA]</scope>
</reference>
<dbReference type="SUPFAM" id="SSF48726">
    <property type="entry name" value="Immunoglobulin"/>
    <property type="match status" value="1"/>
</dbReference>
<protein>
    <recommendedName>
        <fullName evidence="14">Ig-like domain-containing protein</fullName>
    </recommendedName>
</protein>
<dbReference type="InterPro" id="IPR001003">
    <property type="entry name" value="MHC_II_a_N"/>
</dbReference>
<evidence type="ECO:0000256" key="11">
    <source>
        <dbReference type="RuleBase" id="RU004238"/>
    </source>
</evidence>
<evidence type="ECO:0000256" key="10">
    <source>
        <dbReference type="ARBA" id="ARBA00023182"/>
    </source>
</evidence>
<dbReference type="PANTHER" id="PTHR19944:SF59">
    <property type="entry name" value="HLA CLASS II HISTOCOMPATIBILITY ANTIGEN, DQ ALPHA 1 CHAIN"/>
    <property type="match status" value="1"/>
</dbReference>
<keyword evidence="7 12" id="KW-0472">Membrane</keyword>
<evidence type="ECO:0000256" key="13">
    <source>
        <dbReference type="SAM" id="SignalP"/>
    </source>
</evidence>
<dbReference type="GO" id="GO:0042605">
    <property type="term" value="F:peptide antigen binding"/>
    <property type="evidence" value="ECO:0007669"/>
    <property type="project" value="Ensembl"/>
</dbReference>
<evidence type="ECO:0000256" key="1">
    <source>
        <dbReference type="ARBA" id="ARBA00004479"/>
    </source>
</evidence>
<dbReference type="SMART" id="SM00920">
    <property type="entry name" value="MHC_II_alpha"/>
    <property type="match status" value="1"/>
</dbReference>
<feature type="chain" id="PRO_5034310743" description="Ig-like domain-containing protein" evidence="13">
    <location>
        <begin position="24"/>
        <end position="293"/>
    </location>
</feature>
<dbReference type="Ensembl" id="ENSBGRT00000035230.1">
    <property type="protein sequence ID" value="ENSBGRP00000030457.1"/>
    <property type="gene ID" value="ENSBGRG00000019169.1"/>
</dbReference>
<reference evidence="15" key="3">
    <citation type="submission" date="2025-09" db="UniProtKB">
        <authorList>
            <consortium name="Ensembl"/>
        </authorList>
    </citation>
    <scope>IDENTIFICATION</scope>
</reference>
<keyword evidence="5 12" id="KW-1133">Transmembrane helix</keyword>
<organism evidence="15 16">
    <name type="scientific">Bos mutus grunniens</name>
    <name type="common">Wild yak</name>
    <name type="synonym">Bos grunniens</name>
    <dbReference type="NCBI Taxonomy" id="30521"/>
    <lineage>
        <taxon>Eukaryota</taxon>
        <taxon>Metazoa</taxon>
        <taxon>Chordata</taxon>
        <taxon>Craniata</taxon>
        <taxon>Vertebrata</taxon>
        <taxon>Euteleostomi</taxon>
        <taxon>Mammalia</taxon>
        <taxon>Eutheria</taxon>
        <taxon>Laurasiatheria</taxon>
        <taxon>Artiodactyla</taxon>
        <taxon>Ruminantia</taxon>
        <taxon>Pecora</taxon>
        <taxon>Bovidae</taxon>
        <taxon>Bovinae</taxon>
        <taxon>Bos</taxon>
    </lineage>
</organism>
<evidence type="ECO:0000313" key="15">
    <source>
        <dbReference type="Ensembl" id="ENSBGRP00000030457.1"/>
    </source>
</evidence>
<dbReference type="Proteomes" id="UP000694520">
    <property type="component" value="Chromosome 24"/>
</dbReference>
<dbReference type="GeneTree" id="ENSGT00940000161821"/>
<dbReference type="InterPro" id="IPR014745">
    <property type="entry name" value="MHC_II_a/b_N"/>
</dbReference>
<dbReference type="InterPro" id="IPR013783">
    <property type="entry name" value="Ig-like_fold"/>
</dbReference>
<dbReference type="Pfam" id="PF07654">
    <property type="entry name" value="C1-set"/>
    <property type="match status" value="1"/>
</dbReference>
<dbReference type="PROSITE" id="PS50835">
    <property type="entry name" value="IG_LIKE"/>
    <property type="match status" value="1"/>
</dbReference>
<accession>A0A8B9Y1V4</accession>
<evidence type="ECO:0000256" key="4">
    <source>
        <dbReference type="ARBA" id="ARBA00022859"/>
    </source>
</evidence>
<dbReference type="InterPro" id="IPR007110">
    <property type="entry name" value="Ig-like_dom"/>
</dbReference>
<reference evidence="15" key="2">
    <citation type="submission" date="2025-08" db="UniProtKB">
        <authorList>
            <consortium name="Ensembl"/>
        </authorList>
    </citation>
    <scope>IDENTIFICATION</scope>
</reference>
<evidence type="ECO:0000259" key="14">
    <source>
        <dbReference type="PROSITE" id="PS50835"/>
    </source>
</evidence>
<keyword evidence="10" id="KW-0491">MHC II</keyword>
<dbReference type="SMART" id="SM00407">
    <property type="entry name" value="IGc1"/>
    <property type="match status" value="1"/>
</dbReference>
<name>A0A8B9Y1V4_BOSMU</name>
<evidence type="ECO:0000256" key="5">
    <source>
        <dbReference type="ARBA" id="ARBA00022989"/>
    </source>
</evidence>
<dbReference type="GO" id="GO:0034341">
    <property type="term" value="P:response to type II interferon"/>
    <property type="evidence" value="ECO:0007669"/>
    <property type="project" value="Ensembl"/>
</dbReference>
<dbReference type="GO" id="GO:0009897">
    <property type="term" value="C:external side of plasma membrane"/>
    <property type="evidence" value="ECO:0007669"/>
    <property type="project" value="Ensembl"/>
</dbReference>
<dbReference type="InterPro" id="IPR050160">
    <property type="entry name" value="MHC/Immunoglobulin"/>
</dbReference>
<dbReference type="AlphaFoldDB" id="A0A8B9Y1V4"/>